<dbReference type="InterPro" id="IPR020557">
    <property type="entry name" value="Fumarate_lyase_CS"/>
</dbReference>
<comment type="caution">
    <text evidence="3">The sequence shown here is derived from an EMBL/GenBank/DDBJ whole genome shotgun (WGS) entry which is preliminary data.</text>
</comment>
<reference evidence="3 4" key="1">
    <citation type="journal article" date="2016" name="Int. J. Syst. Evol. Microbiol.">
        <title>Arsenicitalea aurantiaca gen. nov., sp. nov., a new member of the family Hyphomicrobiaceae, isolated from high-arsenic sediment.</title>
        <authorList>
            <person name="Mu Y."/>
            <person name="Zhou L."/>
            <person name="Zeng X.C."/>
            <person name="Liu L."/>
            <person name="Pan Y."/>
            <person name="Chen X."/>
            <person name="Wang J."/>
            <person name="Li S."/>
            <person name="Li W.J."/>
            <person name="Wang Y."/>
        </authorList>
    </citation>
    <scope>NUCLEOTIDE SEQUENCE [LARGE SCALE GENOMIC DNA]</scope>
    <source>
        <strain evidence="3 4">42-50</strain>
    </source>
</reference>
<dbReference type="Gene3D" id="1.10.40.30">
    <property type="entry name" value="Fumarase/aspartase (C-terminal domain)"/>
    <property type="match status" value="1"/>
</dbReference>
<dbReference type="Gene3D" id="1.20.200.10">
    <property type="entry name" value="Fumarase/aspartase (Central domain)"/>
    <property type="match status" value="1"/>
</dbReference>
<dbReference type="SUPFAM" id="SSF48557">
    <property type="entry name" value="L-aspartase-like"/>
    <property type="match status" value="1"/>
</dbReference>
<dbReference type="Pfam" id="PF10397">
    <property type="entry name" value="ADSL_C"/>
    <property type="match status" value="1"/>
</dbReference>
<dbReference type="InterPro" id="IPR022761">
    <property type="entry name" value="Fumarate_lyase_N"/>
</dbReference>
<dbReference type="AlphaFoldDB" id="A0A433X2G5"/>
<dbReference type="GO" id="GO:0070626">
    <property type="term" value="F:(S)-2-(5-amino-1-(5-phospho-D-ribosyl)imidazole-4-carboxamido) succinate lyase (fumarate-forming) activity"/>
    <property type="evidence" value="ECO:0007669"/>
    <property type="project" value="TreeGrafter"/>
</dbReference>
<dbReference type="EMBL" id="RZNJ01000008">
    <property type="protein sequence ID" value="RUT28286.1"/>
    <property type="molecule type" value="Genomic_DNA"/>
</dbReference>
<feature type="domain" description="Adenylosuccinate lyase C-terminal" evidence="2">
    <location>
        <begin position="363"/>
        <end position="442"/>
    </location>
</feature>
<dbReference type="SMART" id="SM00998">
    <property type="entry name" value="ADSL_C"/>
    <property type="match status" value="1"/>
</dbReference>
<dbReference type="GO" id="GO:0005829">
    <property type="term" value="C:cytosol"/>
    <property type="evidence" value="ECO:0007669"/>
    <property type="project" value="TreeGrafter"/>
</dbReference>
<dbReference type="GO" id="GO:0044208">
    <property type="term" value="P:'de novo' AMP biosynthetic process"/>
    <property type="evidence" value="ECO:0007669"/>
    <property type="project" value="TreeGrafter"/>
</dbReference>
<dbReference type="InterPro" id="IPR000362">
    <property type="entry name" value="Fumarate_lyase_fam"/>
</dbReference>
<dbReference type="PROSITE" id="PS00163">
    <property type="entry name" value="FUMARATE_LYASES"/>
    <property type="match status" value="1"/>
</dbReference>
<organism evidence="3 4">
    <name type="scientific">Arsenicitalea aurantiaca</name>
    <dbReference type="NCBI Taxonomy" id="1783274"/>
    <lineage>
        <taxon>Bacteria</taxon>
        <taxon>Pseudomonadati</taxon>
        <taxon>Pseudomonadota</taxon>
        <taxon>Alphaproteobacteria</taxon>
        <taxon>Hyphomicrobiales</taxon>
        <taxon>Devosiaceae</taxon>
        <taxon>Arsenicitalea</taxon>
    </lineage>
</organism>
<dbReference type="CDD" id="cd01597">
    <property type="entry name" value="pCLME"/>
    <property type="match status" value="1"/>
</dbReference>
<dbReference type="PRINTS" id="PR00149">
    <property type="entry name" value="FUMRATELYASE"/>
</dbReference>
<dbReference type="InterPro" id="IPR008948">
    <property type="entry name" value="L-Aspartase-like"/>
</dbReference>
<dbReference type="GO" id="GO:0004018">
    <property type="term" value="F:N6-(1,2-dicarboxyethyl)AMP AMP-lyase (fumarate-forming) activity"/>
    <property type="evidence" value="ECO:0007669"/>
    <property type="project" value="TreeGrafter"/>
</dbReference>
<evidence type="ECO:0000313" key="3">
    <source>
        <dbReference type="EMBL" id="RUT28286.1"/>
    </source>
</evidence>
<dbReference type="Proteomes" id="UP000281547">
    <property type="component" value="Unassembled WGS sequence"/>
</dbReference>
<dbReference type="OrthoDB" id="9768878at2"/>
<dbReference type="PANTHER" id="PTHR43172:SF1">
    <property type="entry name" value="ADENYLOSUCCINATE LYASE"/>
    <property type="match status" value="1"/>
</dbReference>
<dbReference type="PANTHER" id="PTHR43172">
    <property type="entry name" value="ADENYLOSUCCINATE LYASE"/>
    <property type="match status" value="1"/>
</dbReference>
<protein>
    <submittedName>
        <fullName evidence="3">Adenylosuccinate lyase family protein</fullName>
    </submittedName>
</protein>
<evidence type="ECO:0000313" key="4">
    <source>
        <dbReference type="Proteomes" id="UP000281547"/>
    </source>
</evidence>
<name>A0A433X2G5_9HYPH</name>
<keyword evidence="1 3" id="KW-0456">Lyase</keyword>
<proteinExistence type="predicted"/>
<keyword evidence="4" id="KW-1185">Reference proteome</keyword>
<accession>A0A433X2G5</accession>
<dbReference type="Pfam" id="PF00206">
    <property type="entry name" value="Lyase_1"/>
    <property type="match status" value="1"/>
</dbReference>
<dbReference type="InterPro" id="IPR019468">
    <property type="entry name" value="AdenyloSucc_lyase_C"/>
</dbReference>
<gene>
    <name evidence="3" type="ORF">EMQ25_17005</name>
</gene>
<sequence length="447" mass="48663">MFDMYSSAITRGWFSADAIAMWDDRATIKAWIEAEIALARAQGELGMIPADTHERMAAAVSVDKFDMDKMAADVSAILHPLVPFLRQFEAMCPDDVAGYLHWGITTQNIFDTGAALKLKRTHEKLVADLDHCVSVLASDARRYASTIQAGRTHGQHAVPVTFGYRLAGWALELRRQRERLVDASADALVGHFGGAAGTFGAMGGRGREVQQRASEILGLRPVRVPARSNFDGMANYMSALGVLAGLIEKMAVEIAFLQRTEIAEVHEKFEYGLVGSSTMAQKRNPARSNNIIGVCRLLKARIPILLDSLVRLNDADAATSNVADVTVPEVAVMGASLAEKLALVLSGLAVDEEKMLENFSLTNGMIMSEGIMMALAPAIGRGHAHHVLYDAVSQSLDHGQSFKTAILSHPALADRDGTLQLADLVEPQRYVREIVDWIEEQMVSLIE</sequence>
<evidence type="ECO:0000256" key="1">
    <source>
        <dbReference type="ARBA" id="ARBA00023239"/>
    </source>
</evidence>
<evidence type="ECO:0000259" key="2">
    <source>
        <dbReference type="SMART" id="SM00998"/>
    </source>
</evidence>